<keyword evidence="5" id="KW-1185">Reference proteome</keyword>
<protein>
    <recommendedName>
        <fullName evidence="3">SWIM-type domain-containing protein</fullName>
    </recommendedName>
</protein>
<feature type="compositionally biased region" description="Low complexity" evidence="2">
    <location>
        <begin position="1"/>
        <end position="13"/>
    </location>
</feature>
<dbReference type="Pfam" id="PF04434">
    <property type="entry name" value="SWIM"/>
    <property type="match status" value="1"/>
</dbReference>
<evidence type="ECO:0000313" key="5">
    <source>
        <dbReference type="Proteomes" id="UP001603857"/>
    </source>
</evidence>
<dbReference type="InterPro" id="IPR007527">
    <property type="entry name" value="Znf_SWIM"/>
</dbReference>
<reference evidence="4 5" key="1">
    <citation type="submission" date="2024-08" db="EMBL/GenBank/DDBJ databases">
        <title>Insights into the chromosomal genome structure of Flemingia macrophylla.</title>
        <authorList>
            <person name="Ding Y."/>
            <person name="Zhao Y."/>
            <person name="Bi W."/>
            <person name="Wu M."/>
            <person name="Zhao G."/>
            <person name="Gong Y."/>
            <person name="Li W."/>
            <person name="Zhang P."/>
        </authorList>
    </citation>
    <scope>NUCLEOTIDE SEQUENCE [LARGE SCALE GENOMIC DNA]</scope>
    <source>
        <strain evidence="4">DYQJB</strain>
        <tissue evidence="4">Leaf</tissue>
    </source>
</reference>
<name>A0ABD1NFN7_9FABA</name>
<dbReference type="InterPro" id="IPR039903">
    <property type="entry name" value="Zswim2"/>
</dbReference>
<dbReference type="PROSITE" id="PS50966">
    <property type="entry name" value="ZF_SWIM"/>
    <property type="match status" value="1"/>
</dbReference>
<feature type="region of interest" description="Disordered" evidence="2">
    <location>
        <begin position="139"/>
        <end position="175"/>
    </location>
</feature>
<dbReference type="PANTHER" id="PTHR21540:SF0">
    <property type="entry name" value="PHD FAMILY PROTEIN"/>
    <property type="match status" value="1"/>
</dbReference>
<feature type="region of interest" description="Disordered" evidence="2">
    <location>
        <begin position="1"/>
        <end position="22"/>
    </location>
</feature>
<feature type="domain" description="SWIM-type" evidence="3">
    <location>
        <begin position="58"/>
        <end position="88"/>
    </location>
</feature>
<evidence type="ECO:0000256" key="2">
    <source>
        <dbReference type="SAM" id="MobiDB-lite"/>
    </source>
</evidence>
<evidence type="ECO:0000313" key="4">
    <source>
        <dbReference type="EMBL" id="KAL2346948.1"/>
    </source>
</evidence>
<dbReference type="AlphaFoldDB" id="A0ABD1NFN7"/>
<accession>A0ABD1NFN7</accession>
<keyword evidence="1" id="KW-0479">Metal-binding</keyword>
<evidence type="ECO:0000256" key="1">
    <source>
        <dbReference type="PROSITE-ProRule" id="PRU00325"/>
    </source>
</evidence>
<evidence type="ECO:0000259" key="3">
    <source>
        <dbReference type="PROSITE" id="PS50966"/>
    </source>
</evidence>
<feature type="compositionally biased region" description="Gly residues" evidence="2">
    <location>
        <begin position="147"/>
        <end position="164"/>
    </location>
</feature>
<keyword evidence="1" id="KW-0863">Zinc-finger</keyword>
<organism evidence="4 5">
    <name type="scientific">Flemingia macrophylla</name>
    <dbReference type="NCBI Taxonomy" id="520843"/>
    <lineage>
        <taxon>Eukaryota</taxon>
        <taxon>Viridiplantae</taxon>
        <taxon>Streptophyta</taxon>
        <taxon>Embryophyta</taxon>
        <taxon>Tracheophyta</taxon>
        <taxon>Spermatophyta</taxon>
        <taxon>Magnoliopsida</taxon>
        <taxon>eudicotyledons</taxon>
        <taxon>Gunneridae</taxon>
        <taxon>Pentapetalae</taxon>
        <taxon>rosids</taxon>
        <taxon>fabids</taxon>
        <taxon>Fabales</taxon>
        <taxon>Fabaceae</taxon>
        <taxon>Papilionoideae</taxon>
        <taxon>50 kb inversion clade</taxon>
        <taxon>NPAAA clade</taxon>
        <taxon>indigoferoid/millettioid clade</taxon>
        <taxon>Phaseoleae</taxon>
        <taxon>Flemingia</taxon>
    </lineage>
</organism>
<comment type="caution">
    <text evidence="4">The sequence shown here is derived from an EMBL/GenBank/DDBJ whole genome shotgun (WGS) entry which is preliminary data.</text>
</comment>
<keyword evidence="1" id="KW-0862">Zinc</keyword>
<dbReference type="EMBL" id="JBGMDY010000001">
    <property type="protein sequence ID" value="KAL2346948.1"/>
    <property type="molecule type" value="Genomic_DNA"/>
</dbReference>
<dbReference type="GO" id="GO:0008270">
    <property type="term" value="F:zinc ion binding"/>
    <property type="evidence" value="ECO:0007669"/>
    <property type="project" value="UniProtKB-KW"/>
</dbReference>
<dbReference type="Proteomes" id="UP001603857">
    <property type="component" value="Unassembled WGS sequence"/>
</dbReference>
<proteinExistence type="predicted"/>
<sequence>MESSGSNSNSPSNHYHHPRFKPSQPISERIVRALRHRLWLLHRAGPTFFIFGATGNVYTVALSSTPSCTCPDRTTPCKHILFVLIRVLGVSLDDVCLRRRTLRPCQVQRLLGNGDAAGGGGGGEAPAEVPRAVLRRRVEEGEDRDGGGCNVPGLPGGNGGGAKRGGVWDMPEHYS</sequence>
<dbReference type="PANTHER" id="PTHR21540">
    <property type="entry name" value="RING FINGER AND SWIM DOMAIN-CONTAINING PROTEIN 2"/>
    <property type="match status" value="1"/>
</dbReference>
<gene>
    <name evidence="4" type="ORF">Fmac_000948</name>
</gene>